<evidence type="ECO:0000256" key="6">
    <source>
        <dbReference type="ARBA" id="ARBA00017721"/>
    </source>
</evidence>
<feature type="region of interest" description="Disordered" evidence="12">
    <location>
        <begin position="54"/>
        <end position="88"/>
    </location>
</feature>
<evidence type="ECO:0000256" key="9">
    <source>
        <dbReference type="ARBA" id="ARBA00022759"/>
    </source>
</evidence>
<dbReference type="PANTHER" id="PTHR10642:SF26">
    <property type="entry name" value="RIBONUCLEASE H1"/>
    <property type="match status" value="1"/>
</dbReference>
<keyword evidence="15" id="KW-1185">Reference proteome</keyword>
<keyword evidence="11" id="KW-0460">Magnesium</keyword>
<evidence type="ECO:0000256" key="11">
    <source>
        <dbReference type="ARBA" id="ARBA00022842"/>
    </source>
</evidence>
<dbReference type="InterPro" id="IPR011320">
    <property type="entry name" value="RNase_H1_N"/>
</dbReference>
<proteinExistence type="inferred from homology"/>
<keyword evidence="7" id="KW-0540">Nuclease</keyword>
<dbReference type="Pfam" id="PF01693">
    <property type="entry name" value="Cauli_VI"/>
    <property type="match status" value="1"/>
</dbReference>
<comment type="function">
    <text evidence="3">Endonuclease that specifically degrades the RNA of RNA-DNA hybrids.</text>
</comment>
<dbReference type="PROSITE" id="PS50879">
    <property type="entry name" value="RNASE_H_1"/>
    <property type="match status" value="1"/>
</dbReference>
<dbReference type="GO" id="GO:0004523">
    <property type="term" value="F:RNA-DNA hybrid ribonuclease activity"/>
    <property type="evidence" value="ECO:0007669"/>
    <property type="project" value="UniProtKB-EC"/>
</dbReference>
<dbReference type="GO" id="GO:0046872">
    <property type="term" value="F:metal ion binding"/>
    <property type="evidence" value="ECO:0007669"/>
    <property type="project" value="UniProtKB-KW"/>
</dbReference>
<gene>
    <name evidence="14" type="ORF">VNI00_002296</name>
</gene>
<dbReference type="EC" id="3.1.26.4" evidence="5"/>
<dbReference type="InterPro" id="IPR002156">
    <property type="entry name" value="RNaseH_domain"/>
</dbReference>
<accession>A0AAW0E4K0</accession>
<dbReference type="SUPFAM" id="SSF55658">
    <property type="entry name" value="L9 N-domain-like"/>
    <property type="match status" value="1"/>
</dbReference>
<comment type="caution">
    <text evidence="14">The sequence shown here is derived from an EMBL/GenBank/DDBJ whole genome shotgun (WGS) entry which is preliminary data.</text>
</comment>
<dbReference type="InterPro" id="IPR050092">
    <property type="entry name" value="RNase_H"/>
</dbReference>
<evidence type="ECO:0000256" key="1">
    <source>
        <dbReference type="ARBA" id="ARBA00000077"/>
    </source>
</evidence>
<dbReference type="Gene3D" id="3.30.420.10">
    <property type="entry name" value="Ribonuclease H-like superfamily/Ribonuclease H"/>
    <property type="match status" value="1"/>
</dbReference>
<dbReference type="Proteomes" id="UP001383192">
    <property type="component" value="Unassembled WGS sequence"/>
</dbReference>
<sequence length="429" mass="47110">MAKPKGGYYAVHTGRVPGIYLTWAECEAQVKGFANAKYKKFSTEEEAGEYLKTLHKSENASSSAAGKKRPSESANEGPSPKKAKLVLDQQPEKEGDIVVYCDGASKGNGTDGAIAGLGVWWGRSDERNLAERCPGEQTNNRAELIAIARILETTPVDKTRRLIIKTDSKYSMDCFHNWIQKWRENGWKNSSGQDVKNAPLIRYIATLLEFRVRLGQKVMLQKVKGHAGIEGNEGADYLANMGTLITTHPPDRDWDEEERQYRENYEKMLSGAQENERYVEGELEVTEEKDDAENGPTEKVSVVANSEALKAIHDNVQEKPADVAADVSSTSWKASENEFTVSEEELKGYAEAWADEDQLDESGEVTGPKAVSTAAQKGSTASEEKGPSEPKSSSACSATPANVTISEEDLAAYADGLADEDELWNDLKD</sequence>
<evidence type="ECO:0000256" key="7">
    <source>
        <dbReference type="ARBA" id="ARBA00022722"/>
    </source>
</evidence>
<dbReference type="InterPro" id="IPR036397">
    <property type="entry name" value="RNaseH_sf"/>
</dbReference>
<feature type="region of interest" description="Disordered" evidence="12">
    <location>
        <begin position="315"/>
        <end position="400"/>
    </location>
</feature>
<dbReference type="PANTHER" id="PTHR10642">
    <property type="entry name" value="RIBONUCLEASE H1"/>
    <property type="match status" value="1"/>
</dbReference>
<dbReference type="FunFam" id="3.40.970.10:FF:000002">
    <property type="entry name" value="Ribonuclease H"/>
    <property type="match status" value="1"/>
</dbReference>
<feature type="domain" description="RNase H type-1" evidence="13">
    <location>
        <begin position="93"/>
        <end position="244"/>
    </location>
</feature>
<dbReference type="InterPro" id="IPR012337">
    <property type="entry name" value="RNaseH-like_sf"/>
</dbReference>
<dbReference type="SUPFAM" id="SSF53098">
    <property type="entry name" value="Ribonuclease H-like"/>
    <property type="match status" value="1"/>
</dbReference>
<evidence type="ECO:0000256" key="2">
    <source>
        <dbReference type="ARBA" id="ARBA00001946"/>
    </source>
</evidence>
<feature type="compositionally biased region" description="Polar residues" evidence="12">
    <location>
        <begin position="327"/>
        <end position="340"/>
    </location>
</feature>
<evidence type="ECO:0000256" key="10">
    <source>
        <dbReference type="ARBA" id="ARBA00022801"/>
    </source>
</evidence>
<keyword evidence="8" id="KW-0479">Metal-binding</keyword>
<evidence type="ECO:0000256" key="8">
    <source>
        <dbReference type="ARBA" id="ARBA00022723"/>
    </source>
</evidence>
<dbReference type="GO" id="GO:0003676">
    <property type="term" value="F:nucleic acid binding"/>
    <property type="evidence" value="ECO:0007669"/>
    <property type="project" value="InterPro"/>
</dbReference>
<evidence type="ECO:0000259" key="13">
    <source>
        <dbReference type="PROSITE" id="PS50879"/>
    </source>
</evidence>
<protein>
    <recommendedName>
        <fullName evidence="6">Ribonuclease H</fullName>
        <ecNumber evidence="5">3.1.26.4</ecNumber>
    </recommendedName>
</protein>
<dbReference type="InterPro" id="IPR009027">
    <property type="entry name" value="Ribosomal_bL9/RNase_H1_N"/>
</dbReference>
<comment type="similarity">
    <text evidence="4">Belongs to the RNase H family.</text>
</comment>
<evidence type="ECO:0000256" key="5">
    <source>
        <dbReference type="ARBA" id="ARBA00012180"/>
    </source>
</evidence>
<evidence type="ECO:0000256" key="12">
    <source>
        <dbReference type="SAM" id="MobiDB-lite"/>
    </source>
</evidence>
<organism evidence="14 15">
    <name type="scientific">Paramarasmius palmivorus</name>
    <dbReference type="NCBI Taxonomy" id="297713"/>
    <lineage>
        <taxon>Eukaryota</taxon>
        <taxon>Fungi</taxon>
        <taxon>Dikarya</taxon>
        <taxon>Basidiomycota</taxon>
        <taxon>Agaricomycotina</taxon>
        <taxon>Agaricomycetes</taxon>
        <taxon>Agaricomycetidae</taxon>
        <taxon>Agaricales</taxon>
        <taxon>Marasmiineae</taxon>
        <taxon>Marasmiaceae</taxon>
        <taxon>Paramarasmius</taxon>
    </lineage>
</organism>
<reference evidence="14 15" key="1">
    <citation type="submission" date="2024-01" db="EMBL/GenBank/DDBJ databases">
        <title>A draft genome for a cacao thread blight-causing isolate of Paramarasmius palmivorus.</title>
        <authorList>
            <person name="Baruah I.K."/>
            <person name="Bukari Y."/>
            <person name="Amoako-Attah I."/>
            <person name="Meinhardt L.W."/>
            <person name="Bailey B.A."/>
            <person name="Cohen S.P."/>
        </authorList>
    </citation>
    <scope>NUCLEOTIDE SEQUENCE [LARGE SCALE GENOMIC DNA]</scope>
    <source>
        <strain evidence="14 15">GH-12</strain>
    </source>
</reference>
<keyword evidence="10" id="KW-0378">Hydrolase</keyword>
<evidence type="ECO:0000256" key="4">
    <source>
        <dbReference type="ARBA" id="ARBA00005300"/>
    </source>
</evidence>
<evidence type="ECO:0000313" key="14">
    <source>
        <dbReference type="EMBL" id="KAK7058660.1"/>
    </source>
</evidence>
<comment type="cofactor">
    <cofactor evidence="2">
        <name>Mg(2+)</name>
        <dbReference type="ChEBI" id="CHEBI:18420"/>
    </cofactor>
</comment>
<dbReference type="GO" id="GO:0043137">
    <property type="term" value="P:DNA replication, removal of RNA primer"/>
    <property type="evidence" value="ECO:0007669"/>
    <property type="project" value="TreeGrafter"/>
</dbReference>
<evidence type="ECO:0000256" key="3">
    <source>
        <dbReference type="ARBA" id="ARBA00004065"/>
    </source>
</evidence>
<comment type="catalytic activity">
    <reaction evidence="1">
        <text>Endonucleolytic cleavage to 5'-phosphomonoester.</text>
        <dbReference type="EC" id="3.1.26.4"/>
    </reaction>
</comment>
<dbReference type="AlphaFoldDB" id="A0AAW0E4K0"/>
<feature type="compositionally biased region" description="Acidic residues" evidence="12">
    <location>
        <begin position="353"/>
        <end position="363"/>
    </location>
</feature>
<dbReference type="InterPro" id="IPR037056">
    <property type="entry name" value="RNase_H1_N_sf"/>
</dbReference>
<dbReference type="CDD" id="cd09280">
    <property type="entry name" value="RNase_HI_eukaryote_like"/>
    <property type="match status" value="1"/>
</dbReference>
<keyword evidence="9" id="KW-0255">Endonuclease</keyword>
<dbReference type="Gene3D" id="3.40.970.10">
    <property type="entry name" value="Ribonuclease H1, N-terminal domain"/>
    <property type="match status" value="1"/>
</dbReference>
<evidence type="ECO:0000313" key="15">
    <source>
        <dbReference type="Proteomes" id="UP001383192"/>
    </source>
</evidence>
<dbReference type="EMBL" id="JAYKXP010000005">
    <property type="protein sequence ID" value="KAK7058660.1"/>
    <property type="molecule type" value="Genomic_DNA"/>
</dbReference>
<name>A0AAW0E4K0_9AGAR</name>
<dbReference type="Pfam" id="PF00075">
    <property type="entry name" value="RNase_H"/>
    <property type="match status" value="1"/>
</dbReference>